<sequence>MDVDSCLKWGDVNSVRPGCAGERLRRFISLISQTRGCS</sequence>
<dbReference type="EMBL" id="GBRH01229555">
    <property type="protein sequence ID" value="JAD68340.1"/>
    <property type="molecule type" value="Transcribed_RNA"/>
</dbReference>
<reference evidence="1" key="1">
    <citation type="submission" date="2014-09" db="EMBL/GenBank/DDBJ databases">
        <authorList>
            <person name="Magalhaes I.L.F."/>
            <person name="Oliveira U."/>
            <person name="Santos F.R."/>
            <person name="Vidigal T.H.D.A."/>
            <person name="Brescovit A.D."/>
            <person name="Santos A.J."/>
        </authorList>
    </citation>
    <scope>NUCLEOTIDE SEQUENCE</scope>
    <source>
        <tissue evidence="1">Shoot tissue taken approximately 20 cm above the soil surface</tissue>
    </source>
</reference>
<accession>A0A0A9C4L9</accession>
<dbReference type="AlphaFoldDB" id="A0A0A9C4L9"/>
<organism evidence="1">
    <name type="scientific">Arundo donax</name>
    <name type="common">Giant reed</name>
    <name type="synonym">Donax arundinaceus</name>
    <dbReference type="NCBI Taxonomy" id="35708"/>
    <lineage>
        <taxon>Eukaryota</taxon>
        <taxon>Viridiplantae</taxon>
        <taxon>Streptophyta</taxon>
        <taxon>Embryophyta</taxon>
        <taxon>Tracheophyta</taxon>
        <taxon>Spermatophyta</taxon>
        <taxon>Magnoliopsida</taxon>
        <taxon>Liliopsida</taxon>
        <taxon>Poales</taxon>
        <taxon>Poaceae</taxon>
        <taxon>PACMAD clade</taxon>
        <taxon>Arundinoideae</taxon>
        <taxon>Arundineae</taxon>
        <taxon>Arundo</taxon>
    </lineage>
</organism>
<name>A0A0A9C4L9_ARUDO</name>
<protein>
    <submittedName>
        <fullName evidence="1">Uncharacterized protein</fullName>
    </submittedName>
</protein>
<proteinExistence type="predicted"/>
<evidence type="ECO:0000313" key="1">
    <source>
        <dbReference type="EMBL" id="JAD68340.1"/>
    </source>
</evidence>
<reference evidence="1" key="2">
    <citation type="journal article" date="2015" name="Data Brief">
        <title>Shoot transcriptome of the giant reed, Arundo donax.</title>
        <authorList>
            <person name="Barrero R.A."/>
            <person name="Guerrero F.D."/>
            <person name="Moolhuijzen P."/>
            <person name="Goolsby J.A."/>
            <person name="Tidwell J."/>
            <person name="Bellgard S.E."/>
            <person name="Bellgard M.I."/>
        </authorList>
    </citation>
    <scope>NUCLEOTIDE SEQUENCE</scope>
    <source>
        <tissue evidence="1">Shoot tissue taken approximately 20 cm above the soil surface</tissue>
    </source>
</reference>